<comment type="caution">
    <text evidence="3">The sequence shown here is derived from an EMBL/GenBank/DDBJ whole genome shotgun (WGS) entry which is preliminary data.</text>
</comment>
<dbReference type="GO" id="GO:0008237">
    <property type="term" value="F:metallopeptidase activity"/>
    <property type="evidence" value="ECO:0007669"/>
    <property type="project" value="UniProtKB-KW"/>
</dbReference>
<dbReference type="InterPro" id="IPR052710">
    <property type="entry name" value="CAAX_protease"/>
</dbReference>
<feature type="domain" description="CAAX prenyl protease 2/Lysostaphin resistance protein A-like" evidence="2">
    <location>
        <begin position="134"/>
        <end position="231"/>
    </location>
</feature>
<keyword evidence="3" id="KW-0645">Protease</keyword>
<dbReference type="GO" id="GO:0080120">
    <property type="term" value="P:CAAX-box protein maturation"/>
    <property type="evidence" value="ECO:0007669"/>
    <property type="project" value="UniProtKB-ARBA"/>
</dbReference>
<keyword evidence="1" id="KW-1133">Transmembrane helix</keyword>
<keyword evidence="3" id="KW-0378">Hydrolase</keyword>
<evidence type="ECO:0000256" key="1">
    <source>
        <dbReference type="SAM" id="Phobius"/>
    </source>
</evidence>
<dbReference type="PANTHER" id="PTHR36435:SF1">
    <property type="entry name" value="CAAX AMINO TERMINAL PROTEASE FAMILY PROTEIN"/>
    <property type="match status" value="1"/>
</dbReference>
<evidence type="ECO:0000259" key="2">
    <source>
        <dbReference type="Pfam" id="PF02517"/>
    </source>
</evidence>
<gene>
    <name evidence="3" type="ORF">ES692_17025</name>
</gene>
<dbReference type="AlphaFoldDB" id="A0A5C7B5Z9"/>
<evidence type="ECO:0000313" key="3">
    <source>
        <dbReference type="EMBL" id="TXE15359.1"/>
    </source>
</evidence>
<accession>A0A5C7B5Z9</accession>
<feature type="transmembrane region" description="Helical" evidence="1">
    <location>
        <begin position="197"/>
        <end position="214"/>
    </location>
</feature>
<sequence>MNIEQNKISKDLTKPINHKGFLFDLFIYISVMFLIREIYFPSVGFIVNGLFWSLTTLIIATWRMKVRNVTWKDLGFRKPESFKKTALVTIGILIAIVLSIMAFEMIKDYLPFSIEQKNYSENSASKFGNLKGNWLLFFTIIPAVLLESMLEELLDRGFLINWFEKLFSKTTIATILAVVLQALIFGFRHSNDLSDRSIRVGLIGLIMGIAYVKFGRNLWPLIIAHCVLNTMSMIDRV</sequence>
<dbReference type="Pfam" id="PF02517">
    <property type="entry name" value="Rce1-like"/>
    <property type="match status" value="1"/>
</dbReference>
<feature type="transmembrane region" description="Helical" evidence="1">
    <location>
        <begin position="45"/>
        <end position="64"/>
    </location>
</feature>
<keyword evidence="3" id="KW-0482">Metalloprotease</keyword>
<proteinExistence type="predicted"/>
<dbReference type="OrthoDB" id="9807747at2"/>
<keyword evidence="1" id="KW-0812">Transmembrane</keyword>
<dbReference type="GO" id="GO:0004175">
    <property type="term" value="F:endopeptidase activity"/>
    <property type="evidence" value="ECO:0007669"/>
    <property type="project" value="UniProtKB-ARBA"/>
</dbReference>
<dbReference type="PANTHER" id="PTHR36435">
    <property type="entry name" value="SLR1288 PROTEIN"/>
    <property type="match status" value="1"/>
</dbReference>
<keyword evidence="4" id="KW-1185">Reference proteome</keyword>
<feature type="transmembrane region" description="Helical" evidence="1">
    <location>
        <begin position="134"/>
        <end position="154"/>
    </location>
</feature>
<feature type="transmembrane region" description="Helical" evidence="1">
    <location>
        <begin position="21"/>
        <end position="39"/>
    </location>
</feature>
<feature type="transmembrane region" description="Helical" evidence="1">
    <location>
        <begin position="85"/>
        <end position="103"/>
    </location>
</feature>
<feature type="transmembrane region" description="Helical" evidence="1">
    <location>
        <begin position="166"/>
        <end position="185"/>
    </location>
</feature>
<keyword evidence="1" id="KW-0472">Membrane</keyword>
<organism evidence="3 4">
    <name type="scientific">Psychroserpens burtonensis</name>
    <dbReference type="NCBI Taxonomy" id="49278"/>
    <lineage>
        <taxon>Bacteria</taxon>
        <taxon>Pseudomonadati</taxon>
        <taxon>Bacteroidota</taxon>
        <taxon>Flavobacteriia</taxon>
        <taxon>Flavobacteriales</taxon>
        <taxon>Flavobacteriaceae</taxon>
        <taxon>Psychroserpens</taxon>
    </lineage>
</organism>
<dbReference type="Proteomes" id="UP000321938">
    <property type="component" value="Unassembled WGS sequence"/>
</dbReference>
<dbReference type="EMBL" id="VOSB01000037">
    <property type="protein sequence ID" value="TXE15359.1"/>
    <property type="molecule type" value="Genomic_DNA"/>
</dbReference>
<name>A0A5C7B5Z9_9FLAO</name>
<dbReference type="InterPro" id="IPR003675">
    <property type="entry name" value="Rce1/LyrA-like_dom"/>
</dbReference>
<protein>
    <submittedName>
        <fullName evidence="3">CPBP family intramembrane metalloprotease</fullName>
    </submittedName>
</protein>
<dbReference type="RefSeq" id="WP_147232127.1">
    <property type="nucleotide sequence ID" value="NZ_VOSB01000037.1"/>
</dbReference>
<reference evidence="3 4" key="1">
    <citation type="submission" date="2019-08" db="EMBL/GenBank/DDBJ databases">
        <title>Genome of Psychroserpens burtonensis ACAM 167.</title>
        <authorList>
            <person name="Bowman J.P."/>
        </authorList>
    </citation>
    <scope>NUCLEOTIDE SEQUENCE [LARGE SCALE GENOMIC DNA]</scope>
    <source>
        <strain evidence="3 4">ACAM 167</strain>
    </source>
</reference>
<evidence type="ECO:0000313" key="4">
    <source>
        <dbReference type="Proteomes" id="UP000321938"/>
    </source>
</evidence>
<dbReference type="GO" id="GO:0006508">
    <property type="term" value="P:proteolysis"/>
    <property type="evidence" value="ECO:0007669"/>
    <property type="project" value="UniProtKB-KW"/>
</dbReference>